<proteinExistence type="predicted"/>
<protein>
    <submittedName>
        <fullName evidence="1">DARPIN 44C12V5 SCAFFOLD, CYTOKINE-DE NOVO PROTEIN.6A</fullName>
    </submittedName>
</protein>
<sequence length="43" mass="5078">MKNYSNNFVSLKASLIEELDNLTQSQIEYLWHLVKLLFCKSTD</sequence>
<reference evidence="1" key="1">
    <citation type="journal article" date="2021" name="Proc. Natl. Acad. Sci. U.S.A.">
        <title>A Catalog of Tens of Thousands of Viruses from Human Metagenomes Reveals Hidden Associations with Chronic Diseases.</title>
        <authorList>
            <person name="Tisza M.J."/>
            <person name="Buck C.B."/>
        </authorList>
    </citation>
    <scope>NUCLEOTIDE SEQUENCE</scope>
    <source>
        <strain evidence="1">CtDmR33</strain>
    </source>
</reference>
<dbReference type="EMBL" id="BK016159">
    <property type="protein sequence ID" value="DAF99021.1"/>
    <property type="molecule type" value="Genomic_DNA"/>
</dbReference>
<organism evidence="1">
    <name type="scientific">Siphoviridae sp. ctDmR33</name>
    <dbReference type="NCBI Taxonomy" id="2825389"/>
    <lineage>
        <taxon>Viruses</taxon>
        <taxon>Duplodnaviria</taxon>
        <taxon>Heunggongvirae</taxon>
        <taxon>Uroviricota</taxon>
        <taxon>Caudoviricetes</taxon>
    </lineage>
</organism>
<evidence type="ECO:0000313" key="1">
    <source>
        <dbReference type="EMBL" id="DAF99021.1"/>
    </source>
</evidence>
<name>A0A8S5UX14_9CAUD</name>
<accession>A0A8S5UX14</accession>